<dbReference type="Pfam" id="PF14903">
    <property type="entry name" value="WG_beta_rep"/>
    <property type="match status" value="1"/>
</dbReference>
<evidence type="ECO:0000313" key="2">
    <source>
        <dbReference type="Proteomes" id="UP000483362"/>
    </source>
</evidence>
<reference evidence="1 2" key="1">
    <citation type="submission" date="2019-08" db="EMBL/GenBank/DDBJ databases">
        <title>In-depth cultivation of the pig gut microbiome towards novel bacterial diversity and tailored functional studies.</title>
        <authorList>
            <person name="Wylensek D."/>
            <person name="Hitch T.C.A."/>
            <person name="Clavel T."/>
        </authorList>
    </citation>
    <scope>NUCLEOTIDE SEQUENCE [LARGE SCALE GENOMIC DNA]</scope>
    <source>
        <strain evidence="1 2">Oil-RF-744-WCA-WT-10</strain>
    </source>
</reference>
<proteinExistence type="predicted"/>
<evidence type="ECO:0000313" key="1">
    <source>
        <dbReference type="EMBL" id="MSS17704.1"/>
    </source>
</evidence>
<name>A0A6L5XEW2_9BACT</name>
<organism evidence="1 2">
    <name type="scientific">Sodaliphilus pleomorphus</name>
    <dbReference type="NCBI Taxonomy" id="2606626"/>
    <lineage>
        <taxon>Bacteria</taxon>
        <taxon>Pseudomonadati</taxon>
        <taxon>Bacteroidota</taxon>
        <taxon>Bacteroidia</taxon>
        <taxon>Bacteroidales</taxon>
        <taxon>Muribaculaceae</taxon>
        <taxon>Sodaliphilus</taxon>
    </lineage>
</organism>
<keyword evidence="2" id="KW-1185">Reference proteome</keyword>
<dbReference type="AlphaFoldDB" id="A0A6L5XEW2"/>
<dbReference type="EMBL" id="VULT01000011">
    <property type="protein sequence ID" value="MSS17704.1"/>
    <property type="molecule type" value="Genomic_DNA"/>
</dbReference>
<comment type="caution">
    <text evidence="1">The sequence shown here is derived from an EMBL/GenBank/DDBJ whole genome shotgun (WGS) entry which is preliminary data.</text>
</comment>
<dbReference type="InterPro" id="IPR032774">
    <property type="entry name" value="WG_beta_rep"/>
</dbReference>
<sequence>MDDKQYRRTKPPINSRITVVQNSDYKWGAIDEQGNVVVPFGKYAWIDGFQNGLAKVIGYNDSMSPNIVLHFTNWGDDNDMADDTRVAAQGIVNEAGDEVLPLEYNIWKFYGKDYPTIKYFKGEEEHTATFQSLNPSLATEKKNNKSE</sequence>
<dbReference type="Proteomes" id="UP000483362">
    <property type="component" value="Unassembled WGS sequence"/>
</dbReference>
<accession>A0A6L5XEW2</accession>
<dbReference type="RefSeq" id="WP_154327782.1">
    <property type="nucleotide sequence ID" value="NZ_CP045696.1"/>
</dbReference>
<gene>
    <name evidence="1" type="ORF">FYJ29_08045</name>
</gene>
<protein>
    <submittedName>
        <fullName evidence="1">WG repeat-containing protein</fullName>
    </submittedName>
</protein>